<dbReference type="PANTHER" id="PTHR43272:SF54">
    <property type="entry name" value="LONG-CHAIN-FATTY-ACID--COA LIGASE 6"/>
    <property type="match status" value="1"/>
</dbReference>
<name>A0ABV0VTY0_9TELE</name>
<gene>
    <name evidence="5" type="primary">ACSL6_2</name>
    <name evidence="5" type="ORF">XENORESO_016753</name>
</gene>
<dbReference type="Gene3D" id="3.40.50.12780">
    <property type="entry name" value="N-terminal domain of ligase-like"/>
    <property type="match status" value="1"/>
</dbReference>
<evidence type="ECO:0000259" key="4">
    <source>
        <dbReference type="Pfam" id="PF00501"/>
    </source>
</evidence>
<protein>
    <recommendedName>
        <fullName evidence="3">long-chain-fatty-acid--CoA ligase</fullName>
        <ecNumber evidence="3">6.2.1.3</ecNumber>
    </recommendedName>
</protein>
<dbReference type="SUPFAM" id="SSF56801">
    <property type="entry name" value="Acetyl-CoA synthetase-like"/>
    <property type="match status" value="1"/>
</dbReference>
<dbReference type="InterPro" id="IPR042099">
    <property type="entry name" value="ANL_N_sf"/>
</dbReference>
<comment type="caution">
    <text evidence="5">The sequence shown here is derived from an EMBL/GenBank/DDBJ whole genome shotgun (WGS) entry which is preliminary data.</text>
</comment>
<evidence type="ECO:0000256" key="3">
    <source>
        <dbReference type="ARBA" id="ARBA00026121"/>
    </source>
</evidence>
<dbReference type="InterPro" id="IPR000873">
    <property type="entry name" value="AMP-dep_synth/lig_dom"/>
</dbReference>
<dbReference type="EMBL" id="JAHRIM010005587">
    <property type="protein sequence ID" value="MEQ2259723.1"/>
    <property type="molecule type" value="Genomic_DNA"/>
</dbReference>
<keyword evidence="6" id="KW-1185">Reference proteome</keyword>
<keyword evidence="1 5" id="KW-0436">Ligase</keyword>
<keyword evidence="2" id="KW-0276">Fatty acid metabolism</keyword>
<evidence type="ECO:0000256" key="2">
    <source>
        <dbReference type="ARBA" id="ARBA00022832"/>
    </source>
</evidence>
<feature type="non-terminal residue" evidence="5">
    <location>
        <position position="127"/>
    </location>
</feature>
<dbReference type="Proteomes" id="UP001444071">
    <property type="component" value="Unassembled WGS sequence"/>
</dbReference>
<dbReference type="GO" id="GO:0016874">
    <property type="term" value="F:ligase activity"/>
    <property type="evidence" value="ECO:0007669"/>
    <property type="project" value="UniProtKB-KW"/>
</dbReference>
<feature type="domain" description="AMP-dependent synthetase/ligase" evidence="4">
    <location>
        <begin position="2"/>
        <end position="108"/>
    </location>
</feature>
<organism evidence="5 6">
    <name type="scientific">Xenotaenia resolanae</name>
    <dbReference type="NCBI Taxonomy" id="208358"/>
    <lineage>
        <taxon>Eukaryota</taxon>
        <taxon>Metazoa</taxon>
        <taxon>Chordata</taxon>
        <taxon>Craniata</taxon>
        <taxon>Vertebrata</taxon>
        <taxon>Euteleostomi</taxon>
        <taxon>Actinopterygii</taxon>
        <taxon>Neopterygii</taxon>
        <taxon>Teleostei</taxon>
        <taxon>Neoteleostei</taxon>
        <taxon>Acanthomorphata</taxon>
        <taxon>Ovalentaria</taxon>
        <taxon>Atherinomorphae</taxon>
        <taxon>Cyprinodontiformes</taxon>
        <taxon>Goodeidae</taxon>
        <taxon>Xenotaenia</taxon>
    </lineage>
</organism>
<evidence type="ECO:0000256" key="1">
    <source>
        <dbReference type="ARBA" id="ARBA00022598"/>
    </source>
</evidence>
<feature type="non-terminal residue" evidence="5">
    <location>
        <position position="1"/>
    </location>
</feature>
<keyword evidence="2" id="KW-0443">Lipid metabolism</keyword>
<accession>A0ABV0VTY0</accession>
<dbReference type="EC" id="6.2.1.3" evidence="3"/>
<evidence type="ECO:0000313" key="6">
    <source>
        <dbReference type="Proteomes" id="UP001444071"/>
    </source>
</evidence>
<proteinExistence type="predicted"/>
<dbReference type="Pfam" id="PF00501">
    <property type="entry name" value="AMP-binding"/>
    <property type="match status" value="1"/>
</dbReference>
<sequence>VTARAEHLGSGLLHQGCQPNPNQFIGVFAQNRPEWIISELACYTYSMVVVPLYDTLGADAIRFIINTADISTVICDKVEKAQVLLANVERKETPKLQRIILMDTFGSELEECGKGCGVHVQGLQEVE</sequence>
<reference evidence="5 6" key="1">
    <citation type="submission" date="2021-06" db="EMBL/GenBank/DDBJ databases">
        <authorList>
            <person name="Palmer J.M."/>
        </authorList>
    </citation>
    <scope>NUCLEOTIDE SEQUENCE [LARGE SCALE GENOMIC DNA]</scope>
    <source>
        <strain evidence="5 6">XR_2019</strain>
        <tissue evidence="5">Muscle</tissue>
    </source>
</reference>
<dbReference type="PANTHER" id="PTHR43272">
    <property type="entry name" value="LONG-CHAIN-FATTY-ACID--COA LIGASE"/>
    <property type="match status" value="1"/>
</dbReference>
<evidence type="ECO:0000313" key="5">
    <source>
        <dbReference type="EMBL" id="MEQ2259723.1"/>
    </source>
</evidence>